<dbReference type="STRING" id="1841610.A6X21_19085"/>
<organism evidence="1 2">
    <name type="scientific">Planctopirus hydrillae</name>
    <dbReference type="NCBI Taxonomy" id="1841610"/>
    <lineage>
        <taxon>Bacteria</taxon>
        <taxon>Pseudomonadati</taxon>
        <taxon>Planctomycetota</taxon>
        <taxon>Planctomycetia</taxon>
        <taxon>Planctomycetales</taxon>
        <taxon>Planctomycetaceae</taxon>
        <taxon>Planctopirus</taxon>
    </lineage>
</organism>
<sequence>MISDPCGEAAVKNAQAQAQFPVAAVKLTGEPNGGVGHGECITKSSVKTQSLTSKELRAAHLARLNAWKLRNGLIGGSLTPANIWPSLSNIYIPSQADMNLYGMLNQLGNAISGNPRAMTDAAYGAFSSSSDSFADPAAPRTGGGGSPGGSVPDHCLKWVQETYCYGSYKGKLFPGDTRSGLPHRDDCFTKQSATIPNVNGGVLYNIYKLNGTDDLYLQDP</sequence>
<accession>A0A1C3EGX3</accession>
<name>A0A1C3EGX3_9PLAN</name>
<comment type="caution">
    <text evidence="1">The sequence shown here is derived from an EMBL/GenBank/DDBJ whole genome shotgun (WGS) entry which is preliminary data.</text>
</comment>
<keyword evidence="2" id="KW-1185">Reference proteome</keyword>
<dbReference type="Proteomes" id="UP000094828">
    <property type="component" value="Unassembled WGS sequence"/>
</dbReference>
<dbReference type="EMBL" id="LYDR01000063">
    <property type="protein sequence ID" value="ODA32481.1"/>
    <property type="molecule type" value="Genomic_DNA"/>
</dbReference>
<reference evidence="1 2" key="1">
    <citation type="submission" date="2016-05" db="EMBL/GenBank/DDBJ databases">
        <title>Genomic and physiological characterization of Planctopirus sp. isolated from fresh water lake.</title>
        <authorList>
            <person name="Subhash Y."/>
            <person name="Ramana C."/>
        </authorList>
    </citation>
    <scope>NUCLEOTIDE SEQUENCE [LARGE SCALE GENOMIC DNA]</scope>
    <source>
        <strain evidence="1 2">JC280</strain>
    </source>
</reference>
<gene>
    <name evidence="1" type="ORF">A6X21_19085</name>
</gene>
<evidence type="ECO:0000313" key="1">
    <source>
        <dbReference type="EMBL" id="ODA32481.1"/>
    </source>
</evidence>
<evidence type="ECO:0000313" key="2">
    <source>
        <dbReference type="Proteomes" id="UP000094828"/>
    </source>
</evidence>
<proteinExistence type="predicted"/>
<protein>
    <submittedName>
        <fullName evidence="1">Uncharacterized protein</fullName>
    </submittedName>
</protein>
<dbReference type="AlphaFoldDB" id="A0A1C3EGX3"/>